<keyword evidence="2" id="KW-1185">Reference proteome</keyword>
<evidence type="ECO:0000313" key="1">
    <source>
        <dbReference type="EMBL" id="TDP89780.1"/>
    </source>
</evidence>
<dbReference type="AlphaFoldDB" id="A0A4R6RSI5"/>
<evidence type="ECO:0000313" key="2">
    <source>
        <dbReference type="Proteomes" id="UP000295601"/>
    </source>
</evidence>
<organism evidence="1 2">
    <name type="scientific">Leucobacter luti</name>
    <dbReference type="NCBI Taxonomy" id="340320"/>
    <lineage>
        <taxon>Bacteria</taxon>
        <taxon>Bacillati</taxon>
        <taxon>Actinomycetota</taxon>
        <taxon>Actinomycetes</taxon>
        <taxon>Micrococcales</taxon>
        <taxon>Microbacteriaceae</taxon>
        <taxon>Leucobacter</taxon>
    </lineage>
</organism>
<dbReference type="EMBL" id="SNYA01000008">
    <property type="protein sequence ID" value="TDP89780.1"/>
    <property type="molecule type" value="Genomic_DNA"/>
</dbReference>
<dbReference type="Proteomes" id="UP000295601">
    <property type="component" value="Unassembled WGS sequence"/>
</dbReference>
<reference evidence="1 2" key="1">
    <citation type="submission" date="2019-03" db="EMBL/GenBank/DDBJ databases">
        <title>Genomic analyses of the natural microbiome of Caenorhabditis elegans.</title>
        <authorList>
            <person name="Samuel B."/>
        </authorList>
    </citation>
    <scope>NUCLEOTIDE SEQUENCE [LARGE SCALE GENOMIC DNA]</scope>
    <source>
        <strain evidence="1 2">JUb18</strain>
    </source>
</reference>
<protein>
    <submittedName>
        <fullName evidence="1">Uncharacterized protein</fullName>
    </submittedName>
</protein>
<sequence length="587" mass="65185">MTAIPWTLVDPDTIERMIAVGLCRRHQRARRVKPSQGDGGLDVLVPSGPSRFHVDDYQVKKFADGLDDSRKRQIRKSLKSAIVTHQDPTSPYVISNWYLTLPMDLTREQETWLANLARKLDAPFPVEAFGLTQIEDLLLESNNIREYYLGDGMEKVSEILNQMSSLTVLHNFTADPTKIEPSDLSGPLADLHRQINAADPHFKYDCQVTTDLPVIAPWAGLVASVISRTSAGAPHVTWHVSTKYDSALEDRPIPGSFTVHPERMTPEQREAWEQWHNFGTPVILEGDVVDQLTIGLPGGLCGDLPAGDNMLRIGPAFSEFDDELTVRSLWVIEDTRGRRLAERLFLLRRVGVGVAGGEHLQGTDIDGYIGVDLYVMFKPPNGNSMKVKLDMRGDRWVGEPVQRILPSLRFCAAWGNNNVLRPQDEFGFQVAEHTFALSSEAPLPPAMVAAVEDLERISAATKRLITLPENMKDLAGQKGVGLRIIADTVAGLEPRVGIGELVVWHEDTPLALENLMACADAGRLTVPWKIPFPLLGEDFEFEFSLEITGDIELVPDELSSVHASSRKALRLIPAESTHGRLRWNSQS</sequence>
<comment type="caution">
    <text evidence="1">The sequence shown here is derived from an EMBL/GenBank/DDBJ whole genome shotgun (WGS) entry which is preliminary data.</text>
</comment>
<gene>
    <name evidence="1" type="ORF">EDF62_3077</name>
</gene>
<dbReference type="OrthoDB" id="4202952at2"/>
<name>A0A4R6RSI5_9MICO</name>
<proteinExistence type="predicted"/>
<dbReference type="RefSeq" id="WP_133617631.1">
    <property type="nucleotide sequence ID" value="NZ_SNYA01000008.1"/>
</dbReference>
<accession>A0A4R6RSI5</accession>